<comment type="caution">
    <text evidence="1">The sequence shown here is derived from an EMBL/GenBank/DDBJ whole genome shotgun (WGS) entry which is preliminary data.</text>
</comment>
<dbReference type="Proteomes" id="UP000297703">
    <property type="component" value="Unassembled WGS sequence"/>
</dbReference>
<evidence type="ECO:0000313" key="2">
    <source>
        <dbReference type="Proteomes" id="UP000297703"/>
    </source>
</evidence>
<evidence type="ECO:0000313" key="1">
    <source>
        <dbReference type="EMBL" id="TFK09574.1"/>
    </source>
</evidence>
<dbReference type="EMBL" id="QXTE01000051">
    <property type="protein sequence ID" value="TFK09574.1"/>
    <property type="molecule type" value="Genomic_DNA"/>
</dbReference>
<name>A0A4D9EV13_9SAUR</name>
<gene>
    <name evidence="1" type="ORF">DR999_PMT07379</name>
</gene>
<reference evidence="1 2" key="1">
    <citation type="submission" date="2019-04" db="EMBL/GenBank/DDBJ databases">
        <title>Draft genome of the big-headed turtle Platysternon megacephalum.</title>
        <authorList>
            <person name="Gong S."/>
        </authorList>
    </citation>
    <scope>NUCLEOTIDE SEQUENCE [LARGE SCALE GENOMIC DNA]</scope>
    <source>
        <strain evidence="1">DO16091913</strain>
        <tissue evidence="1">Muscle</tissue>
    </source>
</reference>
<accession>A0A4D9EV13</accession>
<protein>
    <submittedName>
        <fullName evidence="1">Sodium/hydrogen exchanger 2-like</fullName>
    </submittedName>
</protein>
<organism evidence="1 2">
    <name type="scientific">Platysternon megacephalum</name>
    <name type="common">big-headed turtle</name>
    <dbReference type="NCBI Taxonomy" id="55544"/>
    <lineage>
        <taxon>Eukaryota</taxon>
        <taxon>Metazoa</taxon>
        <taxon>Chordata</taxon>
        <taxon>Craniata</taxon>
        <taxon>Vertebrata</taxon>
        <taxon>Euteleostomi</taxon>
        <taxon>Archelosauria</taxon>
        <taxon>Testudinata</taxon>
        <taxon>Testudines</taxon>
        <taxon>Cryptodira</taxon>
        <taxon>Durocryptodira</taxon>
        <taxon>Testudinoidea</taxon>
        <taxon>Platysternidae</taxon>
        <taxon>Platysternon</taxon>
    </lineage>
</organism>
<dbReference type="AlphaFoldDB" id="A0A4D9EV13"/>
<proteinExistence type="predicted"/>
<reference evidence="1 2" key="2">
    <citation type="submission" date="2019-04" db="EMBL/GenBank/DDBJ databases">
        <title>The genome sequence of big-headed turtle.</title>
        <authorList>
            <person name="Gong S."/>
        </authorList>
    </citation>
    <scope>NUCLEOTIDE SEQUENCE [LARGE SCALE GENOMIC DNA]</scope>
    <source>
        <strain evidence="1">DO16091913</strain>
        <tissue evidence="1">Muscle</tissue>
    </source>
</reference>
<keyword evidence="2" id="KW-1185">Reference proteome</keyword>
<sequence>MRAGVTIRGGRSVLLKGLAAPAAAGNGNNEGGLKANGKRTDFSPLNFGKCLYFICGGCDQFAKLIRSLLSTGVSIRHPGPFLWPQAADSTGQCVHPTPCSSPGIPPVCCHAYSGSTGQMWRGQCLEVAAKTLPFSRSDLA</sequence>